<keyword evidence="3" id="KW-1185">Reference proteome</keyword>
<sequence length="299" mass="33961">MAPHLENGTTFTMQASSTGDLNNVSAMRATEKPMRDPEYAYRTLAISEKSEGPEIRQRYRPFLLDNNVQSTDWISRLELATITKMADEDIQRTGERLRVLVLYGSLRKRSYSKLLSYEISRILFRLGCDVRVYDPTGLPVKDDAQHEHVKVQELRDLSRWSDGHFWVSPEQHGNLNQIDWIPLSTGSVRPTQGRTLGIAMVSGGSQSFNTVNSLRLLGRWMRMFTIPNQSSVPKAYELFTSADAEEGGSRLMPGGNRDRLVDCVEEFAKYTIIMRAHFGLFSDRFSERTPLAGSQPRAH</sequence>
<dbReference type="InterPro" id="IPR029039">
    <property type="entry name" value="Flavoprotein-like_sf"/>
</dbReference>
<dbReference type="AlphaFoldDB" id="U1GMD3"/>
<evidence type="ECO:0000313" key="3">
    <source>
        <dbReference type="Proteomes" id="UP000019373"/>
    </source>
</evidence>
<dbReference type="RefSeq" id="XP_007800851.1">
    <property type="nucleotide sequence ID" value="XM_007802660.1"/>
</dbReference>
<dbReference type="HOGENOM" id="CLU_055322_0_0_1"/>
<dbReference type="PANTHER" id="PTHR43590">
    <property type="entry name" value="ARSENIC RESISTANCE PROTEIN ARSH (AFU_ORTHOLOGUE AFUA_5G15030)"/>
    <property type="match status" value="1"/>
</dbReference>
<evidence type="ECO:0000313" key="2">
    <source>
        <dbReference type="EMBL" id="ERF73423.1"/>
    </source>
</evidence>
<dbReference type="Gene3D" id="3.40.50.360">
    <property type="match status" value="1"/>
</dbReference>
<dbReference type="Pfam" id="PF03358">
    <property type="entry name" value="FMN_red"/>
    <property type="match status" value="1"/>
</dbReference>
<dbReference type="OrthoDB" id="8300214at2759"/>
<dbReference type="OMA" id="NNSHAGR"/>
<dbReference type="eggNOG" id="ENOG502QQY8">
    <property type="taxonomic scope" value="Eukaryota"/>
</dbReference>
<dbReference type="PANTHER" id="PTHR43590:SF1">
    <property type="entry name" value="ARSENIC RESISTANCE PROTEIN ARSH (AFU_ORTHOLOGUE AFUA_5G15030)"/>
    <property type="match status" value="1"/>
</dbReference>
<evidence type="ECO:0000259" key="1">
    <source>
        <dbReference type="Pfam" id="PF03358"/>
    </source>
</evidence>
<dbReference type="Proteomes" id="UP000019373">
    <property type="component" value="Unassembled WGS sequence"/>
</dbReference>
<dbReference type="GeneID" id="19239080"/>
<reference evidence="3" key="1">
    <citation type="journal article" date="2014" name="BMC Genomics">
        <title>Genome characteristics reveal the impact of lichenization on lichen-forming fungus Endocarpon pusillum Hedwig (Verrucariales, Ascomycota).</title>
        <authorList>
            <person name="Wang Y.-Y."/>
            <person name="Liu B."/>
            <person name="Zhang X.-Y."/>
            <person name="Zhou Q.-M."/>
            <person name="Zhang T."/>
            <person name="Li H."/>
            <person name="Yu Y.-F."/>
            <person name="Zhang X.-L."/>
            <person name="Hao X.-Y."/>
            <person name="Wang M."/>
            <person name="Wang L."/>
            <person name="Wei J.-C."/>
        </authorList>
    </citation>
    <scope>NUCLEOTIDE SEQUENCE [LARGE SCALE GENOMIC DNA]</scope>
    <source>
        <strain evidence="3">Z07020 / HMAS-L-300199</strain>
    </source>
</reference>
<accession>U1GMD3</accession>
<protein>
    <recommendedName>
        <fullName evidence="1">NADPH-dependent FMN reductase-like domain-containing protein</fullName>
    </recommendedName>
</protein>
<dbReference type="InterPro" id="IPR005025">
    <property type="entry name" value="FMN_Rdtase-like_dom"/>
</dbReference>
<feature type="domain" description="NADPH-dependent FMN reductase-like" evidence="1">
    <location>
        <begin position="98"/>
        <end position="236"/>
    </location>
</feature>
<dbReference type="InterPro" id="IPR014063">
    <property type="entry name" value="Arsenate-R_ArsH"/>
</dbReference>
<dbReference type="EMBL" id="KE720951">
    <property type="protein sequence ID" value="ERF73423.1"/>
    <property type="molecule type" value="Genomic_DNA"/>
</dbReference>
<dbReference type="SUPFAM" id="SSF52218">
    <property type="entry name" value="Flavoproteins"/>
    <property type="match status" value="1"/>
</dbReference>
<name>U1GMD3_ENDPU</name>
<organism evidence="2 3">
    <name type="scientific">Endocarpon pusillum (strain Z07020 / HMAS-L-300199)</name>
    <name type="common">Lichen-forming fungus</name>
    <dbReference type="NCBI Taxonomy" id="1263415"/>
    <lineage>
        <taxon>Eukaryota</taxon>
        <taxon>Fungi</taxon>
        <taxon>Dikarya</taxon>
        <taxon>Ascomycota</taxon>
        <taxon>Pezizomycotina</taxon>
        <taxon>Eurotiomycetes</taxon>
        <taxon>Chaetothyriomycetidae</taxon>
        <taxon>Verrucariales</taxon>
        <taxon>Verrucariaceae</taxon>
        <taxon>Endocarpon</taxon>
    </lineage>
</organism>
<proteinExistence type="predicted"/>
<dbReference type="GO" id="GO:0016655">
    <property type="term" value="F:oxidoreductase activity, acting on NAD(P)H, quinone or similar compound as acceptor"/>
    <property type="evidence" value="ECO:0007669"/>
    <property type="project" value="TreeGrafter"/>
</dbReference>
<gene>
    <name evidence="2" type="ORF">EPUS_04046</name>
</gene>